<dbReference type="PRINTS" id="PR00455">
    <property type="entry name" value="HTHTETR"/>
</dbReference>
<proteinExistence type="predicted"/>
<organism evidence="6 7">
    <name type="scientific">Deinococcus arboris</name>
    <dbReference type="NCBI Taxonomy" id="2682977"/>
    <lineage>
        <taxon>Bacteria</taxon>
        <taxon>Thermotogati</taxon>
        <taxon>Deinococcota</taxon>
        <taxon>Deinococci</taxon>
        <taxon>Deinococcales</taxon>
        <taxon>Deinococcaceae</taxon>
        <taxon>Deinococcus</taxon>
    </lineage>
</organism>
<keyword evidence="1" id="KW-0805">Transcription regulation</keyword>
<protein>
    <submittedName>
        <fullName evidence="6">TetR family transcriptional regulator</fullName>
    </submittedName>
</protein>
<dbReference type="InterPro" id="IPR009057">
    <property type="entry name" value="Homeodomain-like_sf"/>
</dbReference>
<evidence type="ECO:0000256" key="4">
    <source>
        <dbReference type="PROSITE-ProRule" id="PRU00335"/>
    </source>
</evidence>
<feature type="DNA-binding region" description="H-T-H motif" evidence="4">
    <location>
        <begin position="29"/>
        <end position="48"/>
    </location>
</feature>
<comment type="caution">
    <text evidence="6">The sequence shown here is derived from an EMBL/GenBank/DDBJ whole genome shotgun (WGS) entry which is preliminary data.</text>
</comment>
<keyword evidence="3" id="KW-0804">Transcription</keyword>
<dbReference type="Pfam" id="PF00440">
    <property type="entry name" value="TetR_N"/>
    <property type="match status" value="1"/>
</dbReference>
<keyword evidence="2 4" id="KW-0238">DNA-binding</keyword>
<dbReference type="SUPFAM" id="SSF46689">
    <property type="entry name" value="Homeodomain-like"/>
    <property type="match status" value="1"/>
</dbReference>
<evidence type="ECO:0000256" key="3">
    <source>
        <dbReference type="ARBA" id="ARBA00023163"/>
    </source>
</evidence>
<dbReference type="Gene3D" id="1.10.357.10">
    <property type="entry name" value="Tetracycline Repressor, domain 2"/>
    <property type="match status" value="1"/>
</dbReference>
<dbReference type="InterPro" id="IPR050109">
    <property type="entry name" value="HTH-type_TetR-like_transc_reg"/>
</dbReference>
<gene>
    <name evidence="6" type="ORF">GO986_04570</name>
</gene>
<evidence type="ECO:0000259" key="5">
    <source>
        <dbReference type="PROSITE" id="PS50977"/>
    </source>
</evidence>
<dbReference type="RefSeq" id="WP_157458089.1">
    <property type="nucleotide sequence ID" value="NZ_WQLB01000004.1"/>
</dbReference>
<accession>A0A7C9HQI3</accession>
<evidence type="ECO:0000256" key="1">
    <source>
        <dbReference type="ARBA" id="ARBA00023015"/>
    </source>
</evidence>
<evidence type="ECO:0000256" key="2">
    <source>
        <dbReference type="ARBA" id="ARBA00023125"/>
    </source>
</evidence>
<dbReference type="EMBL" id="WQLB01000004">
    <property type="protein sequence ID" value="MVN86033.1"/>
    <property type="molecule type" value="Genomic_DNA"/>
</dbReference>
<dbReference type="GO" id="GO:0003700">
    <property type="term" value="F:DNA-binding transcription factor activity"/>
    <property type="evidence" value="ECO:0007669"/>
    <property type="project" value="TreeGrafter"/>
</dbReference>
<dbReference type="PANTHER" id="PTHR30055">
    <property type="entry name" value="HTH-TYPE TRANSCRIPTIONAL REGULATOR RUTR"/>
    <property type="match status" value="1"/>
</dbReference>
<feature type="domain" description="HTH tetR-type" evidence="5">
    <location>
        <begin position="6"/>
        <end position="66"/>
    </location>
</feature>
<keyword evidence="7" id="KW-1185">Reference proteome</keyword>
<dbReference type="InterPro" id="IPR001647">
    <property type="entry name" value="HTH_TetR"/>
</dbReference>
<sequence>MEPKMTAVRERIISATATLLSQGGREAASTRAVAAAAGIQAPTLYRQFGDLQGLLDEVARTTFAAYVHAKSIQPETDDPVAELRRGWDTHIAFGLAHPAVYALIYENPVVGTRSPAAEAGHVVLTQLVTRVAQAGRLQVSIPRAVQMIAAAGEGVTLTLIRSAPERRDSQLSSSMREAVLAAVLTPEQAVTRPRQTAQDQVTAHAIALRAGLTDQQTALSGAERQLLAEWLDRLIAAAPAD</sequence>
<dbReference type="SUPFAM" id="SSF48498">
    <property type="entry name" value="Tetracyclin repressor-like, C-terminal domain"/>
    <property type="match status" value="1"/>
</dbReference>
<dbReference type="InterPro" id="IPR036271">
    <property type="entry name" value="Tet_transcr_reg_TetR-rel_C_sf"/>
</dbReference>
<reference evidence="6 7" key="1">
    <citation type="submission" date="2019-12" db="EMBL/GenBank/DDBJ databases">
        <title>Deinococcus sp. HMF7620 Genome sequencing and assembly.</title>
        <authorList>
            <person name="Kang H."/>
            <person name="Kim H."/>
            <person name="Joh K."/>
        </authorList>
    </citation>
    <scope>NUCLEOTIDE SEQUENCE [LARGE SCALE GENOMIC DNA]</scope>
    <source>
        <strain evidence="6 7">HMF7620</strain>
    </source>
</reference>
<evidence type="ECO:0000313" key="6">
    <source>
        <dbReference type="EMBL" id="MVN86033.1"/>
    </source>
</evidence>
<dbReference type="AlphaFoldDB" id="A0A7C9HQI3"/>
<dbReference type="Proteomes" id="UP000483286">
    <property type="component" value="Unassembled WGS sequence"/>
</dbReference>
<name>A0A7C9HQI3_9DEIO</name>
<evidence type="ECO:0000313" key="7">
    <source>
        <dbReference type="Proteomes" id="UP000483286"/>
    </source>
</evidence>
<dbReference type="GO" id="GO:0000976">
    <property type="term" value="F:transcription cis-regulatory region binding"/>
    <property type="evidence" value="ECO:0007669"/>
    <property type="project" value="TreeGrafter"/>
</dbReference>
<dbReference type="PANTHER" id="PTHR30055:SF234">
    <property type="entry name" value="HTH-TYPE TRANSCRIPTIONAL REGULATOR BETI"/>
    <property type="match status" value="1"/>
</dbReference>
<dbReference type="PROSITE" id="PS50977">
    <property type="entry name" value="HTH_TETR_2"/>
    <property type="match status" value="1"/>
</dbReference>